<organism evidence="2">
    <name type="scientific">uncultured Solirubrobacteraceae bacterium</name>
    <dbReference type="NCBI Taxonomy" id="1162706"/>
    <lineage>
        <taxon>Bacteria</taxon>
        <taxon>Bacillati</taxon>
        <taxon>Actinomycetota</taxon>
        <taxon>Thermoleophilia</taxon>
        <taxon>Solirubrobacterales</taxon>
        <taxon>Solirubrobacteraceae</taxon>
        <taxon>environmental samples</taxon>
    </lineage>
</organism>
<feature type="compositionally biased region" description="Low complexity" evidence="1">
    <location>
        <begin position="126"/>
        <end position="139"/>
    </location>
</feature>
<accession>A0A6J4RVD0</accession>
<proteinExistence type="predicted"/>
<feature type="compositionally biased region" description="Low complexity" evidence="1">
    <location>
        <begin position="27"/>
        <end position="41"/>
    </location>
</feature>
<name>A0A6J4RVD0_9ACTN</name>
<feature type="compositionally biased region" description="Basic residues" evidence="1">
    <location>
        <begin position="108"/>
        <end position="125"/>
    </location>
</feature>
<dbReference type="AlphaFoldDB" id="A0A6J4RVD0"/>
<feature type="non-terminal residue" evidence="2">
    <location>
        <position position="258"/>
    </location>
</feature>
<sequence>GLAVPHRDERLPRRARQAPADGDPRRGGAVAAALPRLAARGHAGERGRPRGRRGRQGDDRADVPHRDPALGAVAARGVHPPRRPGLLGQGDRRAAGDDGRLGELRASARPRRPARAPARAARRVAARPGAVGRRAGAARPLRRGERAGRHRGLRGRRARRRPLLDAAPARRLGGARRGHRGLGGGRLRLGCVRLAALRGHAGQPAARGRVLRPEARRRRAPAARHGRPAHRGRPGPGDRHVRREPVRALRPAREPSRL</sequence>
<feature type="compositionally biased region" description="Basic and acidic residues" evidence="1">
    <location>
        <begin position="1"/>
        <end position="12"/>
    </location>
</feature>
<feature type="region of interest" description="Disordered" evidence="1">
    <location>
        <begin position="200"/>
        <end position="258"/>
    </location>
</feature>
<dbReference type="EMBL" id="CADCVS010000146">
    <property type="protein sequence ID" value="CAA9482608.1"/>
    <property type="molecule type" value="Genomic_DNA"/>
</dbReference>
<feature type="compositionally biased region" description="Basic residues" evidence="1">
    <location>
        <begin position="148"/>
        <end position="161"/>
    </location>
</feature>
<feature type="region of interest" description="Disordered" evidence="1">
    <location>
        <begin position="1"/>
        <end position="185"/>
    </location>
</feature>
<gene>
    <name evidence="2" type="ORF">AVDCRST_MAG30-892</name>
</gene>
<feature type="non-terminal residue" evidence="2">
    <location>
        <position position="1"/>
    </location>
</feature>
<reference evidence="2" key="1">
    <citation type="submission" date="2020-02" db="EMBL/GenBank/DDBJ databases">
        <authorList>
            <person name="Meier V. D."/>
        </authorList>
    </citation>
    <scope>NUCLEOTIDE SEQUENCE</scope>
    <source>
        <strain evidence="2">AVDCRST_MAG30</strain>
    </source>
</reference>
<feature type="compositionally biased region" description="Basic and acidic residues" evidence="1">
    <location>
        <begin position="55"/>
        <end position="68"/>
    </location>
</feature>
<feature type="compositionally biased region" description="Basic residues" evidence="1">
    <location>
        <begin position="215"/>
        <end position="233"/>
    </location>
</feature>
<feature type="compositionally biased region" description="Basic and acidic residues" evidence="1">
    <location>
        <begin position="236"/>
        <end position="258"/>
    </location>
</feature>
<evidence type="ECO:0000256" key="1">
    <source>
        <dbReference type="SAM" id="MobiDB-lite"/>
    </source>
</evidence>
<evidence type="ECO:0000313" key="2">
    <source>
        <dbReference type="EMBL" id="CAA9482608.1"/>
    </source>
</evidence>
<protein>
    <submittedName>
        <fullName evidence="2">RNA polymerase sigma factor RpoE</fullName>
    </submittedName>
</protein>
<feature type="compositionally biased region" description="Basic and acidic residues" evidence="1">
    <location>
        <begin position="90"/>
        <end position="103"/>
    </location>
</feature>